<feature type="domain" description="DUF6866" evidence="2">
    <location>
        <begin position="162"/>
        <end position="348"/>
    </location>
</feature>
<evidence type="ECO:0000259" key="2">
    <source>
        <dbReference type="Pfam" id="PF21740"/>
    </source>
</evidence>
<dbReference type="Pfam" id="PF21739">
    <property type="entry name" value="DUF6866_N"/>
    <property type="match status" value="1"/>
</dbReference>
<dbReference type="InterPro" id="IPR054640">
    <property type="entry name" value="Sfum_1244-like"/>
</dbReference>
<comment type="caution">
    <text evidence="3">The sequence shown here is derived from an EMBL/GenBank/DDBJ whole genome shotgun (WGS) entry which is preliminary data.</text>
</comment>
<gene>
    <name evidence="3" type="ORF">ENW96_04690</name>
</gene>
<proteinExistence type="predicted"/>
<dbReference type="NCBIfam" id="NF045620">
    <property type="entry name" value="Sfum_1244_fam"/>
    <property type="match status" value="1"/>
</dbReference>
<feature type="domain" description="DUF6866" evidence="1">
    <location>
        <begin position="5"/>
        <end position="156"/>
    </location>
</feature>
<evidence type="ECO:0000313" key="3">
    <source>
        <dbReference type="EMBL" id="HGF33674.1"/>
    </source>
</evidence>
<dbReference type="AlphaFoldDB" id="A0A7C3V4E1"/>
<dbReference type="InterPro" id="IPR049200">
    <property type="entry name" value="DUF6866_C"/>
</dbReference>
<dbReference type="Pfam" id="PF21740">
    <property type="entry name" value="DUF6866_C"/>
    <property type="match status" value="1"/>
</dbReference>
<sequence>MFRDLIRQVEANCELASCRQAGSFSLCGLLMRLRLLYKWKHGLPPWREPEPGDVLGWIADQETAWEEREGESWQELGVNGLWLDPFDAIKVNSFLTPGGLAYGAGLCRGLAPTFFLGELAEVRREGDLTILVLDTELARDLDGTPAMRQGELIYARRQSLAFYLWDRLADPSRQGRRFLRAGCSPPEVPLSGLLKDPEGHQEVWERLVSGELEALIHHELGEARETSLARAFPVILELFPQTLLEQWLRALKDALAEVNEAGRLTYLIAGRRLPSLALMLAFQPGFYPLLLPELEPAFMNLASSGDWDILEEARQSALTRLRRVARELTDLLEEHENTTPEDLRNLLTSRFLTPLGL</sequence>
<protein>
    <submittedName>
        <fullName evidence="3">Uncharacterized protein</fullName>
    </submittedName>
</protein>
<name>A0A7C3V4E1_9BACT</name>
<accession>A0A7C3V4E1</accession>
<organism evidence="3">
    <name type="scientific">Desulfobacca acetoxidans</name>
    <dbReference type="NCBI Taxonomy" id="60893"/>
    <lineage>
        <taxon>Bacteria</taxon>
        <taxon>Pseudomonadati</taxon>
        <taxon>Thermodesulfobacteriota</taxon>
        <taxon>Desulfobaccia</taxon>
        <taxon>Desulfobaccales</taxon>
        <taxon>Desulfobaccaceae</taxon>
        <taxon>Desulfobacca</taxon>
    </lineage>
</organism>
<evidence type="ECO:0000259" key="1">
    <source>
        <dbReference type="Pfam" id="PF21739"/>
    </source>
</evidence>
<dbReference type="EMBL" id="DTMF01000126">
    <property type="protein sequence ID" value="HGF33674.1"/>
    <property type="molecule type" value="Genomic_DNA"/>
</dbReference>
<reference evidence="3" key="1">
    <citation type="journal article" date="2020" name="mSystems">
        <title>Genome- and Community-Level Interaction Insights into Carbon Utilization and Element Cycling Functions of Hydrothermarchaeota in Hydrothermal Sediment.</title>
        <authorList>
            <person name="Zhou Z."/>
            <person name="Liu Y."/>
            <person name="Xu W."/>
            <person name="Pan J."/>
            <person name="Luo Z.H."/>
            <person name="Li M."/>
        </authorList>
    </citation>
    <scope>NUCLEOTIDE SEQUENCE [LARGE SCALE GENOMIC DNA]</scope>
    <source>
        <strain evidence="3">SpSt-897</strain>
    </source>
</reference>
<dbReference type="InterPro" id="IPR049199">
    <property type="entry name" value="DUF6866_N"/>
</dbReference>